<gene>
    <name evidence="4" type="ORF">NIE79_006039</name>
</gene>
<dbReference type="InterPro" id="IPR005814">
    <property type="entry name" value="Aminotrans_3"/>
</dbReference>
<dbReference type="CDD" id="cd00610">
    <property type="entry name" value="OAT_like"/>
    <property type="match status" value="1"/>
</dbReference>
<dbReference type="GO" id="GO:0008483">
    <property type="term" value="F:transaminase activity"/>
    <property type="evidence" value="ECO:0007669"/>
    <property type="project" value="UniProtKB-KW"/>
</dbReference>
<comment type="similarity">
    <text evidence="3">Belongs to the class-III pyridoxal-phosphate-dependent aminotransferase family.</text>
</comment>
<comment type="caution">
    <text evidence="4">The sequence shown here is derived from an EMBL/GenBank/DDBJ whole genome shotgun (WGS) entry which is preliminary data.</text>
</comment>
<evidence type="ECO:0000313" key="5">
    <source>
        <dbReference type="Proteomes" id="UP001201629"/>
    </source>
</evidence>
<reference evidence="4 5" key="1">
    <citation type="submission" date="2022-01" db="EMBL/GenBank/DDBJ databases">
        <authorList>
            <person name="Riesco R."/>
            <person name="Trujillo M.E."/>
        </authorList>
    </citation>
    <scope>NUCLEOTIDE SEQUENCE [LARGE SCALE GENOMIC DNA]</scope>
    <source>
        <strain evidence="4 5">NIE79</strain>
    </source>
</reference>
<dbReference type="PANTHER" id="PTHR43713:SF3">
    <property type="entry name" value="GLUTAMATE-1-SEMIALDEHYDE 2,1-AMINOMUTASE 1, CHLOROPLASTIC-RELATED"/>
    <property type="match status" value="1"/>
</dbReference>
<evidence type="ECO:0000313" key="4">
    <source>
        <dbReference type="EMBL" id="MCG5447296.1"/>
    </source>
</evidence>
<comment type="cofactor">
    <cofactor evidence="1">
        <name>pyridoxal 5'-phosphate</name>
        <dbReference type="ChEBI" id="CHEBI:597326"/>
    </cofactor>
</comment>
<evidence type="ECO:0000256" key="2">
    <source>
        <dbReference type="ARBA" id="ARBA00022898"/>
    </source>
</evidence>
<dbReference type="Pfam" id="PF00202">
    <property type="entry name" value="Aminotran_3"/>
    <property type="match status" value="2"/>
</dbReference>
<keyword evidence="5" id="KW-1185">Reference proteome</keyword>
<sequence>MSRPEVMFPSSEKWSRRARTVDAWAATRDQILEVDAANLGYPVYFERASGAHVWDVDGNRFIDFNLGYGPVVLGHAEPRVLDAVVRQMAQGTCASPLWHPRQVELAELMTEVIPGAEQAYLLRTGSDATTAAVRLARIHTGRDKVLRWGYNGWHDWCAPRPEGVPDPTLSNTLKFTYNDIESVRSAFAAHPDEIACVIMMSYEYDAPAPGFLNQVKEIANAHGALFILDEMRSGFRIALGGAQEHFGVVGDLSTFSKAMANGYPISAVVGRADVLAHLGRTHMSSTFYGNPAEMAAAITTIGILRETDALARIRRLGETFVDGLTELVRAYEIPAEVVGLPVSPFLIFDESDTAGCDRKVRFFTEVVRRGVLLHPNHQWFLSAAHTEEDVQISLDACRSAFDLISNG</sequence>
<keyword evidence="4" id="KW-0032">Aminotransferase</keyword>
<dbReference type="InterPro" id="IPR015424">
    <property type="entry name" value="PyrdxlP-dep_Trfase"/>
</dbReference>
<dbReference type="InterPro" id="IPR015422">
    <property type="entry name" value="PyrdxlP-dep_Trfase_small"/>
</dbReference>
<accession>A0ABS9NBG5</accession>
<proteinExistence type="inferred from homology"/>
<dbReference type="EMBL" id="JAKKFD010000066">
    <property type="protein sequence ID" value="MCG5447296.1"/>
    <property type="molecule type" value="Genomic_DNA"/>
</dbReference>
<keyword evidence="4" id="KW-0808">Transferase</keyword>
<dbReference type="PANTHER" id="PTHR43713">
    <property type="entry name" value="GLUTAMATE-1-SEMIALDEHYDE 2,1-AMINOMUTASE"/>
    <property type="match status" value="1"/>
</dbReference>
<dbReference type="Proteomes" id="UP001201629">
    <property type="component" value="Unassembled WGS sequence"/>
</dbReference>
<evidence type="ECO:0000256" key="1">
    <source>
        <dbReference type="ARBA" id="ARBA00001933"/>
    </source>
</evidence>
<dbReference type="RefSeq" id="WP_238682114.1">
    <property type="nucleotide sequence ID" value="NZ_JAKKFD010000066.1"/>
</dbReference>
<protein>
    <submittedName>
        <fullName evidence="4">Aminotransferase class III-fold pyridoxal phosphate-dependent enzyme</fullName>
    </submittedName>
</protein>
<dbReference type="SUPFAM" id="SSF53383">
    <property type="entry name" value="PLP-dependent transferases"/>
    <property type="match status" value="1"/>
</dbReference>
<dbReference type="Gene3D" id="3.40.640.10">
    <property type="entry name" value="Type I PLP-dependent aspartate aminotransferase-like (Major domain)"/>
    <property type="match status" value="1"/>
</dbReference>
<dbReference type="Gene3D" id="3.90.1150.10">
    <property type="entry name" value="Aspartate Aminotransferase, domain 1"/>
    <property type="match status" value="1"/>
</dbReference>
<organism evidence="4 5">
    <name type="scientific">Micromonospora trifolii</name>
    <dbReference type="NCBI Taxonomy" id="2911208"/>
    <lineage>
        <taxon>Bacteria</taxon>
        <taxon>Bacillati</taxon>
        <taxon>Actinomycetota</taxon>
        <taxon>Actinomycetes</taxon>
        <taxon>Micromonosporales</taxon>
        <taxon>Micromonosporaceae</taxon>
        <taxon>Micromonospora</taxon>
    </lineage>
</organism>
<dbReference type="InterPro" id="IPR015421">
    <property type="entry name" value="PyrdxlP-dep_Trfase_major"/>
</dbReference>
<evidence type="ECO:0000256" key="3">
    <source>
        <dbReference type="RuleBase" id="RU003560"/>
    </source>
</evidence>
<name>A0ABS9NBG5_9ACTN</name>
<keyword evidence="2 3" id="KW-0663">Pyridoxal phosphate</keyword>